<gene>
    <name evidence="1" type="ORF">GCM10022262_05550</name>
</gene>
<reference evidence="2" key="1">
    <citation type="journal article" date="2019" name="Int. J. Syst. Evol. Microbiol.">
        <title>The Global Catalogue of Microorganisms (GCM) 10K type strain sequencing project: providing services to taxonomists for standard genome sequencing and annotation.</title>
        <authorList>
            <consortium name="The Broad Institute Genomics Platform"/>
            <consortium name="The Broad Institute Genome Sequencing Center for Infectious Disease"/>
            <person name="Wu L."/>
            <person name="Ma J."/>
        </authorList>
    </citation>
    <scope>NUCLEOTIDE SEQUENCE [LARGE SCALE GENOMIC DNA]</scope>
    <source>
        <strain evidence="2">JCM 17459</strain>
    </source>
</reference>
<dbReference type="Proteomes" id="UP001499841">
    <property type="component" value="Unassembled WGS sequence"/>
</dbReference>
<name>A0ABP8EQK9_9MICO</name>
<accession>A0ABP8EQK9</accession>
<protein>
    <submittedName>
        <fullName evidence="1">Uncharacterized protein</fullName>
    </submittedName>
</protein>
<proteinExistence type="predicted"/>
<dbReference type="RefSeq" id="WP_345037407.1">
    <property type="nucleotide sequence ID" value="NZ_BAABBA010000002.1"/>
</dbReference>
<dbReference type="EMBL" id="BAABBA010000002">
    <property type="protein sequence ID" value="GAA4286196.1"/>
    <property type="molecule type" value="Genomic_DNA"/>
</dbReference>
<keyword evidence="2" id="KW-1185">Reference proteome</keyword>
<evidence type="ECO:0000313" key="2">
    <source>
        <dbReference type="Proteomes" id="UP001499841"/>
    </source>
</evidence>
<comment type="caution">
    <text evidence="1">The sequence shown here is derived from an EMBL/GenBank/DDBJ whole genome shotgun (WGS) entry which is preliminary data.</text>
</comment>
<sequence length="219" mass="23779">MSTMTPTRTRAVRLDAHDADLLHLRVLKPGTFNGNVKITARDLGDLAARFAELRPVFTPPLRVDHSYSVDSVVGWLETVSMGTGPDPSAGGAEVPWLTATARLAGTADARKRLRDDVEGGRLVNISAELQPYETNAGKKYPRILSGAALVDIPAVEGARVVLARQRPATGSLAALLPLSLTPAAFGARWAALSHEQRRSEEGQTAYELWRLNHQRRTSR</sequence>
<evidence type="ECO:0000313" key="1">
    <source>
        <dbReference type="EMBL" id="GAA4286196.1"/>
    </source>
</evidence>
<organism evidence="1 2">
    <name type="scientific">Georgenia daeguensis</name>
    <dbReference type="NCBI Taxonomy" id="908355"/>
    <lineage>
        <taxon>Bacteria</taxon>
        <taxon>Bacillati</taxon>
        <taxon>Actinomycetota</taxon>
        <taxon>Actinomycetes</taxon>
        <taxon>Micrococcales</taxon>
        <taxon>Bogoriellaceae</taxon>
        <taxon>Georgenia</taxon>
    </lineage>
</organism>